<evidence type="ECO:0000259" key="1">
    <source>
        <dbReference type="PROSITE" id="PS50862"/>
    </source>
</evidence>
<dbReference type="PROSITE" id="PS50862">
    <property type="entry name" value="AA_TRNA_LIGASE_II"/>
    <property type="match status" value="1"/>
</dbReference>
<dbReference type="InterPro" id="IPR045864">
    <property type="entry name" value="aa-tRNA-synth_II/BPL/LPL"/>
</dbReference>
<dbReference type="SUPFAM" id="SSF55681">
    <property type="entry name" value="Class II aaRS and biotin synthetases"/>
    <property type="match status" value="1"/>
</dbReference>
<proteinExistence type="predicted"/>
<dbReference type="CDD" id="cd00670">
    <property type="entry name" value="Gly_His_Pro_Ser_Thr_tRS_core"/>
    <property type="match status" value="1"/>
</dbReference>
<accession>A0A3B1A7N3</accession>
<sequence length="309" mass="34947">MCLSHEPLEGDYQKYRQRLLDAGLLVSSGVPGVYGLSGVFEGIIEAFERYVTRMGQHFMPEVVRFPPLLSRETYLRTDHIETFPDLMGSVHSFVGKERDHLNLVQKKEDGERWPDDLEPTDVMLVPAACYPLYPTAANTILPDEGRLVDLRAFVFRHEPSPDPARMQIFRQREYVRLGTPEQTLAHRDYWLKRGDEMLCALGLDVKPVIANDPFFGRGGRVMAATQKEQALKYELVAPIASTEKLTAISSSNCHLDHFGREFNIKTADGEYAHTACIGFGLERITLALLKKHGFDPGKWPSETLSLLEL</sequence>
<evidence type="ECO:0000313" key="2">
    <source>
        <dbReference type="EMBL" id="VAW89724.1"/>
    </source>
</evidence>
<feature type="domain" description="Aminoacyl-transfer RNA synthetases class-II family profile" evidence="1">
    <location>
        <begin position="154"/>
        <end position="296"/>
    </location>
</feature>
<organism evidence="2">
    <name type="scientific">hydrothermal vent metagenome</name>
    <dbReference type="NCBI Taxonomy" id="652676"/>
    <lineage>
        <taxon>unclassified sequences</taxon>
        <taxon>metagenomes</taxon>
        <taxon>ecological metagenomes</taxon>
    </lineage>
</organism>
<protein>
    <submittedName>
        <fullName evidence="2">Archaeal seryl-tRNA synthetase-related sequence</fullName>
    </submittedName>
</protein>
<dbReference type="NCBIfam" id="NF005479">
    <property type="entry name" value="PRK07080.1"/>
    <property type="match status" value="1"/>
</dbReference>
<name>A0A3B1A7N3_9ZZZZ</name>
<dbReference type="GO" id="GO:0004812">
    <property type="term" value="F:aminoacyl-tRNA ligase activity"/>
    <property type="evidence" value="ECO:0007669"/>
    <property type="project" value="UniProtKB-KW"/>
</dbReference>
<dbReference type="AlphaFoldDB" id="A0A3B1A7N3"/>
<dbReference type="Gene3D" id="3.30.930.10">
    <property type="entry name" value="Bira Bifunctional Protein, Domain 2"/>
    <property type="match status" value="1"/>
</dbReference>
<keyword evidence="2" id="KW-0436">Ligase</keyword>
<dbReference type="InterPro" id="IPR006195">
    <property type="entry name" value="aa-tRNA-synth_II"/>
</dbReference>
<reference evidence="2" key="1">
    <citation type="submission" date="2018-06" db="EMBL/GenBank/DDBJ databases">
        <authorList>
            <person name="Zhirakovskaya E."/>
        </authorList>
    </citation>
    <scope>NUCLEOTIDE SEQUENCE</scope>
</reference>
<keyword evidence="2" id="KW-0030">Aminoacyl-tRNA synthetase</keyword>
<gene>
    <name evidence="2" type="ORF">MNBD_GAMMA17-2072</name>
</gene>
<dbReference type="EMBL" id="UOFQ01000151">
    <property type="protein sequence ID" value="VAW89724.1"/>
    <property type="molecule type" value="Genomic_DNA"/>
</dbReference>